<dbReference type="KEGG" id="tas:TASI_0472"/>
<dbReference type="HOGENOM" id="CLU_3085686_0_0_4"/>
<sequence length="52" mass="5848">MGSTSKIGERDQVIEAKISSNDIDNIISELLKIKLDETIKYSKGEVRERPKA</sequence>
<keyword evidence="2" id="KW-1185">Reference proteome</keyword>
<dbReference type="STRING" id="1008459.TASI_0472"/>
<proteinExistence type="predicted"/>
<protein>
    <submittedName>
        <fullName evidence="1">Uncharacterized protein</fullName>
    </submittedName>
</protein>
<dbReference type="AlphaFoldDB" id="G4QCW7"/>
<reference evidence="1 2" key="2">
    <citation type="journal article" date="2012" name="PLoS ONE">
        <title>Genomic characterization of the taylorella genus.</title>
        <authorList>
            <person name="Hebert L."/>
            <person name="Moumen B."/>
            <person name="Pons N."/>
            <person name="Duquesne F."/>
            <person name="Breuil M.F."/>
            <person name="Goux D."/>
            <person name="Batto J.M."/>
            <person name="Laugier C."/>
            <person name="Renault P."/>
            <person name="Petry S."/>
        </authorList>
    </citation>
    <scope>NUCLEOTIDE SEQUENCE [LARGE SCALE GENOMIC DNA]</scope>
    <source>
        <strain evidence="1 2">MCE3</strain>
    </source>
</reference>
<name>G4QCW7_TAYAM</name>
<dbReference type="EMBL" id="CP003059">
    <property type="protein sequence ID" value="AEP36247.1"/>
    <property type="molecule type" value="Genomic_DNA"/>
</dbReference>
<evidence type="ECO:0000313" key="2">
    <source>
        <dbReference type="Proteomes" id="UP000009284"/>
    </source>
</evidence>
<accession>G4QCW7</accession>
<evidence type="ECO:0000313" key="1">
    <source>
        <dbReference type="EMBL" id="AEP36247.1"/>
    </source>
</evidence>
<dbReference type="Proteomes" id="UP000009284">
    <property type="component" value="Chromosome"/>
</dbReference>
<organism evidence="1 2">
    <name type="scientific">Taylorella asinigenitalis (strain MCE3)</name>
    <dbReference type="NCBI Taxonomy" id="1008459"/>
    <lineage>
        <taxon>Bacteria</taxon>
        <taxon>Pseudomonadati</taxon>
        <taxon>Pseudomonadota</taxon>
        <taxon>Betaproteobacteria</taxon>
        <taxon>Burkholderiales</taxon>
        <taxon>Alcaligenaceae</taxon>
        <taxon>Taylorella</taxon>
    </lineage>
</organism>
<gene>
    <name evidence="1" type="ordered locus">TASI_0472</name>
</gene>
<reference key="1">
    <citation type="submission" date="2011-09" db="EMBL/GenBank/DDBJ databases">
        <title>Genomic characterization of the Taylorella genus.</title>
        <authorList>
            <person name="Hebert L."/>
            <person name="Moumen B."/>
            <person name="Pons N."/>
            <person name="Duquesne F."/>
            <person name="Breuil M.-F."/>
            <person name="Goux D."/>
            <person name="Batto J.-M."/>
            <person name="Renault P."/>
            <person name="Laugier C."/>
            <person name="Petry S."/>
        </authorList>
    </citation>
    <scope>NUCLEOTIDE SEQUENCE</scope>
    <source>
        <strain>MCE3</strain>
    </source>
</reference>